<gene>
    <name evidence="11" type="ORF">PGLA2088_LOCUS38050</name>
</gene>
<dbReference type="InterPro" id="IPR007269">
    <property type="entry name" value="ICMT_MeTrfase"/>
</dbReference>
<evidence type="ECO:0000256" key="5">
    <source>
        <dbReference type="ARBA" id="ARBA00022679"/>
    </source>
</evidence>
<keyword evidence="7 10" id="KW-0812">Transmembrane</keyword>
<feature type="transmembrane region" description="Helical" evidence="10">
    <location>
        <begin position="231"/>
        <end position="254"/>
    </location>
</feature>
<feature type="transmembrane region" description="Helical" evidence="10">
    <location>
        <begin position="53"/>
        <end position="77"/>
    </location>
</feature>
<feature type="transmembrane region" description="Helical" evidence="10">
    <location>
        <begin position="98"/>
        <end position="123"/>
    </location>
</feature>
<comment type="similarity">
    <text evidence="2 10">Belongs to the class VI-like SAM-binding methyltransferase superfamily. Isoprenylcysteine carboxyl methyltransferase family.</text>
</comment>
<keyword evidence="8 10" id="KW-1133">Transmembrane helix</keyword>
<name>A0A813L3I6_POLGL</name>
<feature type="non-terminal residue" evidence="11">
    <location>
        <position position="297"/>
    </location>
</feature>
<organism evidence="11 12">
    <name type="scientific">Polarella glacialis</name>
    <name type="common">Dinoflagellate</name>
    <dbReference type="NCBI Taxonomy" id="89957"/>
    <lineage>
        <taxon>Eukaryota</taxon>
        <taxon>Sar</taxon>
        <taxon>Alveolata</taxon>
        <taxon>Dinophyceae</taxon>
        <taxon>Suessiales</taxon>
        <taxon>Suessiaceae</taxon>
        <taxon>Polarella</taxon>
    </lineage>
</organism>
<dbReference type="GO" id="GO:0004671">
    <property type="term" value="F:protein C-terminal S-isoprenylcysteine carboxyl O-methyltransferase activity"/>
    <property type="evidence" value="ECO:0007669"/>
    <property type="project" value="UniProtKB-EC"/>
</dbReference>
<sequence length="297" mass="32254">MRCIGPLTTAAGLLLGCGAALSGLVGQRAASLAAVAFFLLSNLVPDQADDPSLLGLVCGLIATLMGYGIGAAGQLLWSMLALGSTDPTREWTEDPVKLLRLPLFLVFVTLFHAAEFSFTVLFHTKKVEFRAFLLTPVPSAGYSIAMVAALAEFWMEQAVLSNFLMTPRAVSVALLSLGSILSFSGWACRTAALFTAQSNFTHLLAWQKEPSHRLVTAGVYRLCRHPGYVGWFMWSVSTQLVLGNIICLAAYAVVSWRFFAGRIPHEEAMLVEFFGDQYLEYAEQVPCGIPGISHLNR</sequence>
<evidence type="ECO:0000256" key="3">
    <source>
        <dbReference type="ARBA" id="ARBA00012151"/>
    </source>
</evidence>
<evidence type="ECO:0000256" key="2">
    <source>
        <dbReference type="ARBA" id="ARBA00009140"/>
    </source>
</evidence>
<evidence type="ECO:0000256" key="8">
    <source>
        <dbReference type="ARBA" id="ARBA00022989"/>
    </source>
</evidence>
<comment type="subcellular location">
    <subcellularLocation>
        <location evidence="10">Endoplasmic reticulum membrane</location>
        <topology evidence="10">Multi-pass membrane protein</topology>
    </subcellularLocation>
    <subcellularLocation>
        <location evidence="1">Membrane</location>
        <topology evidence="1">Multi-pass membrane protein</topology>
    </subcellularLocation>
</comment>
<feature type="transmembrane region" description="Helical" evidence="10">
    <location>
        <begin position="129"/>
        <end position="151"/>
    </location>
</feature>
<dbReference type="PANTHER" id="PTHR12714">
    <property type="entry name" value="PROTEIN-S ISOPRENYLCYSTEINE O-METHYLTRANSFERASE"/>
    <property type="match status" value="1"/>
</dbReference>
<keyword evidence="6 10" id="KW-0949">S-adenosyl-L-methionine</keyword>
<dbReference type="InterPro" id="IPR025770">
    <property type="entry name" value="PPMT_MeTrfase"/>
</dbReference>
<dbReference type="PANTHER" id="PTHR12714:SF9">
    <property type="entry name" value="PROTEIN-S-ISOPRENYLCYSTEINE O-METHYLTRANSFERASE"/>
    <property type="match status" value="1"/>
</dbReference>
<evidence type="ECO:0000313" key="12">
    <source>
        <dbReference type="Proteomes" id="UP000626109"/>
    </source>
</evidence>
<evidence type="ECO:0000256" key="1">
    <source>
        <dbReference type="ARBA" id="ARBA00004141"/>
    </source>
</evidence>
<evidence type="ECO:0000256" key="6">
    <source>
        <dbReference type="ARBA" id="ARBA00022691"/>
    </source>
</evidence>
<dbReference type="PROSITE" id="PS51257">
    <property type="entry name" value="PROKAR_LIPOPROTEIN"/>
    <property type="match status" value="1"/>
</dbReference>
<comment type="caution">
    <text evidence="11">The sequence shown here is derived from an EMBL/GenBank/DDBJ whole genome shotgun (WGS) entry which is preliminary data.</text>
</comment>
<evidence type="ECO:0000256" key="7">
    <source>
        <dbReference type="ARBA" id="ARBA00022692"/>
    </source>
</evidence>
<keyword evidence="5" id="KW-0808">Transferase</keyword>
<evidence type="ECO:0000256" key="4">
    <source>
        <dbReference type="ARBA" id="ARBA00022603"/>
    </source>
</evidence>
<accession>A0A813L3I6</accession>
<keyword evidence="4 10" id="KW-0489">Methyltransferase</keyword>
<dbReference type="EMBL" id="CAJNNW010032650">
    <property type="protein sequence ID" value="CAE8714525.1"/>
    <property type="molecule type" value="Genomic_DNA"/>
</dbReference>
<feature type="transmembrane region" description="Helical" evidence="10">
    <location>
        <begin position="172"/>
        <end position="194"/>
    </location>
</feature>
<keyword evidence="10" id="KW-0256">Endoplasmic reticulum</keyword>
<evidence type="ECO:0000313" key="11">
    <source>
        <dbReference type="EMBL" id="CAE8714525.1"/>
    </source>
</evidence>
<evidence type="ECO:0000256" key="10">
    <source>
        <dbReference type="RuleBase" id="RU362022"/>
    </source>
</evidence>
<dbReference type="GO" id="GO:0032259">
    <property type="term" value="P:methylation"/>
    <property type="evidence" value="ECO:0007669"/>
    <property type="project" value="UniProtKB-KW"/>
</dbReference>
<keyword evidence="9 10" id="KW-0472">Membrane</keyword>
<dbReference type="EC" id="2.1.1.100" evidence="3 10"/>
<dbReference type="PROSITE" id="PS51564">
    <property type="entry name" value="SAM_ICMT"/>
    <property type="match status" value="1"/>
</dbReference>
<comment type="catalytic activity">
    <reaction evidence="10">
        <text>[protein]-C-terminal S-[(2E,6E)-farnesyl]-L-cysteine + S-adenosyl-L-methionine = [protein]-C-terminal S-[(2E,6E)-farnesyl]-L-cysteine methyl ester + S-adenosyl-L-homocysteine</text>
        <dbReference type="Rhea" id="RHEA:21672"/>
        <dbReference type="Rhea" id="RHEA-COMP:12125"/>
        <dbReference type="Rhea" id="RHEA-COMP:12126"/>
        <dbReference type="ChEBI" id="CHEBI:57856"/>
        <dbReference type="ChEBI" id="CHEBI:59789"/>
        <dbReference type="ChEBI" id="CHEBI:90510"/>
        <dbReference type="ChEBI" id="CHEBI:90511"/>
        <dbReference type="EC" id="2.1.1.100"/>
    </reaction>
</comment>
<evidence type="ECO:0000256" key="9">
    <source>
        <dbReference type="ARBA" id="ARBA00023136"/>
    </source>
</evidence>
<reference evidence="11" key="1">
    <citation type="submission" date="2021-02" db="EMBL/GenBank/DDBJ databases">
        <authorList>
            <person name="Dougan E. K."/>
            <person name="Rhodes N."/>
            <person name="Thang M."/>
            <person name="Chan C."/>
        </authorList>
    </citation>
    <scope>NUCLEOTIDE SEQUENCE</scope>
</reference>
<dbReference type="Gene3D" id="1.20.120.1630">
    <property type="match status" value="1"/>
</dbReference>
<dbReference type="AlphaFoldDB" id="A0A813L3I6"/>
<dbReference type="GO" id="GO:0005789">
    <property type="term" value="C:endoplasmic reticulum membrane"/>
    <property type="evidence" value="ECO:0007669"/>
    <property type="project" value="UniProtKB-SubCell"/>
</dbReference>
<protein>
    <recommendedName>
        <fullName evidence="3 10">Protein-S-isoprenylcysteine O-methyltransferase</fullName>
        <ecNumber evidence="3 10">2.1.1.100</ecNumber>
    </recommendedName>
</protein>
<proteinExistence type="inferred from homology"/>
<dbReference type="Proteomes" id="UP000626109">
    <property type="component" value="Unassembled WGS sequence"/>
</dbReference>
<dbReference type="Pfam" id="PF04140">
    <property type="entry name" value="ICMT"/>
    <property type="match status" value="1"/>
</dbReference>